<protein>
    <submittedName>
        <fullName evidence="1">Uncharacterized protein</fullName>
    </submittedName>
</protein>
<dbReference type="RefSeq" id="WP_320427063.1">
    <property type="nucleotide sequence ID" value="NZ_JAXCLA010000013.1"/>
</dbReference>
<dbReference type="EMBL" id="JAXCLA010000013">
    <property type="protein sequence ID" value="MDY0749097.1"/>
    <property type="molecule type" value="Genomic_DNA"/>
</dbReference>
<comment type="caution">
    <text evidence="1">The sequence shown here is derived from an EMBL/GenBank/DDBJ whole genome shotgun (WGS) entry which is preliminary data.</text>
</comment>
<name>A0ABU5DUG2_9BURK</name>
<gene>
    <name evidence="1" type="ORF">SNE35_31665</name>
</gene>
<evidence type="ECO:0000313" key="1">
    <source>
        <dbReference type="EMBL" id="MDY0749097.1"/>
    </source>
</evidence>
<evidence type="ECO:0000313" key="2">
    <source>
        <dbReference type="Proteomes" id="UP001285263"/>
    </source>
</evidence>
<keyword evidence="2" id="KW-1185">Reference proteome</keyword>
<proteinExistence type="predicted"/>
<accession>A0ABU5DUG2</accession>
<organism evidence="1 2">
    <name type="scientific">Roseateles agri</name>
    <dbReference type="NCBI Taxonomy" id="3098619"/>
    <lineage>
        <taxon>Bacteria</taxon>
        <taxon>Pseudomonadati</taxon>
        <taxon>Pseudomonadota</taxon>
        <taxon>Betaproteobacteria</taxon>
        <taxon>Burkholderiales</taxon>
        <taxon>Sphaerotilaceae</taxon>
        <taxon>Roseateles</taxon>
    </lineage>
</organism>
<reference evidence="1 2" key="1">
    <citation type="submission" date="2023-11" db="EMBL/GenBank/DDBJ databases">
        <title>Paucibacter sp. nov., isolated from fresh soil in Korea.</title>
        <authorList>
            <person name="Le N.T.T."/>
        </authorList>
    </citation>
    <scope>NUCLEOTIDE SEQUENCE [LARGE SCALE GENOMIC DNA]</scope>
    <source>
        <strain evidence="1 2">R3-3</strain>
    </source>
</reference>
<sequence length="59" mass="6872">MGGTDWHRFWLKGEKRSEVVIPAETEASLKEQYVRWEEMKEMKRVDDAKPRCAVAAGHP</sequence>
<dbReference type="Proteomes" id="UP001285263">
    <property type="component" value="Unassembled WGS sequence"/>
</dbReference>